<dbReference type="EMBL" id="JH930475">
    <property type="protein sequence ID" value="EKM52359.1"/>
    <property type="molecule type" value="Genomic_DNA"/>
</dbReference>
<keyword evidence="3" id="KW-1185">Reference proteome</keyword>
<dbReference type="KEGG" id="pco:PHACADRAFT_186515"/>
<reference evidence="2 3" key="1">
    <citation type="journal article" date="2012" name="BMC Genomics">
        <title>Comparative genomics of the white-rot fungi, Phanerochaete carnosa and P. chrysosporium, to elucidate the genetic basis of the distinct wood types they colonize.</title>
        <authorList>
            <person name="Suzuki H."/>
            <person name="MacDonald J."/>
            <person name="Syed K."/>
            <person name="Salamov A."/>
            <person name="Hori C."/>
            <person name="Aerts A."/>
            <person name="Henrissat B."/>
            <person name="Wiebenga A."/>
            <person name="vanKuyk P.A."/>
            <person name="Barry K."/>
            <person name="Lindquist E."/>
            <person name="LaButti K."/>
            <person name="Lapidus A."/>
            <person name="Lucas S."/>
            <person name="Coutinho P."/>
            <person name="Gong Y."/>
            <person name="Samejima M."/>
            <person name="Mahadevan R."/>
            <person name="Abou-Zaid M."/>
            <person name="de Vries R.P."/>
            <person name="Igarashi K."/>
            <person name="Yadav J.S."/>
            <person name="Grigoriev I.V."/>
            <person name="Master E.R."/>
        </authorList>
    </citation>
    <scope>NUCLEOTIDE SEQUENCE [LARGE SCALE GENOMIC DNA]</scope>
    <source>
        <strain evidence="2 3">HHB-10118-sp</strain>
    </source>
</reference>
<dbReference type="GeneID" id="18910358"/>
<feature type="region of interest" description="Disordered" evidence="1">
    <location>
        <begin position="45"/>
        <end position="90"/>
    </location>
</feature>
<dbReference type="InParanoid" id="K5W0H2"/>
<name>K5W0H2_PHACS</name>
<organism evidence="2 3">
    <name type="scientific">Phanerochaete carnosa (strain HHB-10118-sp)</name>
    <name type="common">White-rot fungus</name>
    <name type="synonym">Peniophora carnosa</name>
    <dbReference type="NCBI Taxonomy" id="650164"/>
    <lineage>
        <taxon>Eukaryota</taxon>
        <taxon>Fungi</taxon>
        <taxon>Dikarya</taxon>
        <taxon>Basidiomycota</taxon>
        <taxon>Agaricomycotina</taxon>
        <taxon>Agaricomycetes</taxon>
        <taxon>Polyporales</taxon>
        <taxon>Phanerochaetaceae</taxon>
        <taxon>Phanerochaete</taxon>
    </lineage>
</organism>
<dbReference type="Proteomes" id="UP000008370">
    <property type="component" value="Unassembled WGS sequence"/>
</dbReference>
<dbReference type="RefSeq" id="XP_007398706.1">
    <property type="nucleotide sequence ID" value="XM_007398644.1"/>
</dbReference>
<proteinExistence type="predicted"/>
<dbReference type="AlphaFoldDB" id="K5W0H2"/>
<accession>K5W0H2</accession>
<evidence type="ECO:0000313" key="3">
    <source>
        <dbReference type="Proteomes" id="UP000008370"/>
    </source>
</evidence>
<dbReference type="HOGENOM" id="CLU_1390683_0_0_1"/>
<protein>
    <submittedName>
        <fullName evidence="2">Uncharacterized protein</fullName>
    </submittedName>
</protein>
<dbReference type="OrthoDB" id="10652024at2759"/>
<sequence length="196" mass="21512">MSGISYLYPGQRFAHNSSIYHASRLGSPSSQPMYAPFIPPPSYVPQPAAQPVDGPRRPSQLGSSRLGAHSNRVRRTHWDHDTPPENQSSLHNISNPVGLCPLLMSKLVLIALLQSAARSTDKYMSRWLHLAVYAAKGRSPAMNSFVWALFACTDLELGNNPNVTLYSITPGASPGIWKRCHWSQNLLGGNGLRLVL</sequence>
<evidence type="ECO:0000256" key="1">
    <source>
        <dbReference type="SAM" id="MobiDB-lite"/>
    </source>
</evidence>
<evidence type="ECO:0000313" key="2">
    <source>
        <dbReference type="EMBL" id="EKM52359.1"/>
    </source>
</evidence>
<gene>
    <name evidence="2" type="ORF">PHACADRAFT_186515</name>
</gene>